<dbReference type="GO" id="GO:0022857">
    <property type="term" value="F:transmembrane transporter activity"/>
    <property type="evidence" value="ECO:0007669"/>
    <property type="project" value="InterPro"/>
</dbReference>
<feature type="transmembrane region" description="Helical" evidence="5">
    <location>
        <begin position="370"/>
        <end position="389"/>
    </location>
</feature>
<keyword evidence="2 5" id="KW-0812">Transmembrane</keyword>
<keyword evidence="3 5" id="KW-1133">Transmembrane helix</keyword>
<feature type="transmembrane region" description="Helical" evidence="5">
    <location>
        <begin position="457"/>
        <end position="477"/>
    </location>
</feature>
<dbReference type="Proteomes" id="UP000769528">
    <property type="component" value="Unassembled WGS sequence"/>
</dbReference>
<feature type="transmembrane region" description="Helical" evidence="5">
    <location>
        <begin position="428"/>
        <end position="451"/>
    </location>
</feature>
<dbReference type="InterPro" id="IPR036259">
    <property type="entry name" value="MFS_trans_sf"/>
</dbReference>
<dbReference type="OrthoDB" id="413079at2759"/>
<feature type="transmembrane region" description="Helical" evidence="5">
    <location>
        <begin position="341"/>
        <end position="358"/>
    </location>
</feature>
<dbReference type="InterPro" id="IPR011701">
    <property type="entry name" value="MFS"/>
</dbReference>
<protein>
    <recommendedName>
        <fullName evidence="6">Major facilitator superfamily (MFS) profile domain-containing protein</fullName>
    </recommendedName>
</protein>
<name>A0A9P8PWI2_9ASCO</name>
<feature type="transmembrane region" description="Helical" evidence="5">
    <location>
        <begin position="304"/>
        <end position="329"/>
    </location>
</feature>
<keyword evidence="4 5" id="KW-0472">Membrane</keyword>
<dbReference type="AlphaFoldDB" id="A0A9P8PWI2"/>
<dbReference type="FunFam" id="1.20.1250.20:FF:000286">
    <property type="entry name" value="MFS efflux transporter"/>
    <property type="match status" value="1"/>
</dbReference>
<feature type="transmembrane region" description="Helical" evidence="5">
    <location>
        <begin position="120"/>
        <end position="141"/>
    </location>
</feature>
<reference evidence="7" key="2">
    <citation type="submission" date="2021-01" db="EMBL/GenBank/DDBJ databases">
        <authorList>
            <person name="Schikora-Tamarit M.A."/>
        </authorList>
    </citation>
    <scope>NUCLEOTIDE SEQUENCE</scope>
    <source>
        <strain evidence="7">CBS6341</strain>
    </source>
</reference>
<comment type="caution">
    <text evidence="7">The sequence shown here is derived from an EMBL/GenBank/DDBJ whole genome shotgun (WGS) entry which is preliminary data.</text>
</comment>
<comment type="subcellular location">
    <subcellularLocation>
        <location evidence="1">Membrane</location>
        <topology evidence="1">Multi-pass membrane protein</topology>
    </subcellularLocation>
</comment>
<evidence type="ECO:0000259" key="6">
    <source>
        <dbReference type="PROSITE" id="PS50850"/>
    </source>
</evidence>
<evidence type="ECO:0000256" key="3">
    <source>
        <dbReference type="ARBA" id="ARBA00022989"/>
    </source>
</evidence>
<dbReference type="PANTHER" id="PTHR23514:SF6">
    <property type="entry name" value="MAJOR FACILITATOR SUPERFAMILY (MFS) PROFILE DOMAIN-CONTAINING PROTEIN"/>
    <property type="match status" value="1"/>
</dbReference>
<gene>
    <name evidence="7" type="ORF">WICMUC_001363</name>
</gene>
<feature type="transmembrane region" description="Helical" evidence="5">
    <location>
        <begin position="153"/>
        <end position="170"/>
    </location>
</feature>
<feature type="transmembrane region" description="Helical" evidence="5">
    <location>
        <begin position="395"/>
        <end position="416"/>
    </location>
</feature>
<evidence type="ECO:0000256" key="4">
    <source>
        <dbReference type="ARBA" id="ARBA00023136"/>
    </source>
</evidence>
<accession>A0A9P8PWI2</accession>
<keyword evidence="8" id="KW-1185">Reference proteome</keyword>
<organism evidence="7 8">
    <name type="scientific">Wickerhamomyces mucosus</name>
    <dbReference type="NCBI Taxonomy" id="1378264"/>
    <lineage>
        <taxon>Eukaryota</taxon>
        <taxon>Fungi</taxon>
        <taxon>Dikarya</taxon>
        <taxon>Ascomycota</taxon>
        <taxon>Saccharomycotina</taxon>
        <taxon>Saccharomycetes</taxon>
        <taxon>Phaffomycetales</taxon>
        <taxon>Wickerhamomycetaceae</taxon>
        <taxon>Wickerhamomyces</taxon>
    </lineage>
</organism>
<dbReference type="EMBL" id="JAEUBF010000438">
    <property type="protein sequence ID" value="KAH3678554.1"/>
    <property type="molecule type" value="Genomic_DNA"/>
</dbReference>
<dbReference type="Pfam" id="PF07690">
    <property type="entry name" value="MFS_1"/>
    <property type="match status" value="1"/>
</dbReference>
<evidence type="ECO:0000313" key="7">
    <source>
        <dbReference type="EMBL" id="KAH3678554.1"/>
    </source>
</evidence>
<feature type="domain" description="Major facilitator superfamily (MFS) profile" evidence="6">
    <location>
        <begin position="89"/>
        <end position="481"/>
    </location>
</feature>
<dbReference type="Gene3D" id="1.20.1250.20">
    <property type="entry name" value="MFS general substrate transporter like domains"/>
    <property type="match status" value="1"/>
</dbReference>
<proteinExistence type="predicted"/>
<feature type="transmembrane region" description="Helical" evidence="5">
    <location>
        <begin position="176"/>
        <end position="201"/>
    </location>
</feature>
<dbReference type="GO" id="GO:0016020">
    <property type="term" value="C:membrane"/>
    <property type="evidence" value="ECO:0007669"/>
    <property type="project" value="UniProtKB-SubCell"/>
</dbReference>
<sequence length="494" mass="55341">MIQGDLNLNLNDQYSIIPPPIPESLPTTPGPKIQFDEINDNYQTISLPQQIRPNLIKNDTSTTLNRLLGEDEIDENIMSLFNPQKNFYRVISSCTWTFMLGMSDGCLGSLLPYIEDYYNISYAIVSLIWLGNALGFILIAFTAHIFDSKLGKYKSFILSSIFFIICYSIVSTGTKFPIIIIGYFFAGLGGAIGLSQFNIFLAKLLNGSKYLGLFHGCYGMGATIAPLVATSMVNHGIKWHFFFFLPLAASISNLLLIIPSFKGIDDDLKKFDIVDQDQDQDLISNEIKEESHDFKSAFKDYRTWLTCIFIFFYQGAEVSMGGWVVTFLLEYRDGNLNSTGYVSSGFWGGVTLGRFLLTHFLSTKFGVRKSILLISLIIFSLDILAWLIPNVIASAIFACFIGLFIGPIYPMMIVLVTKILPRKIRFCALTLGTAFGSSGGSAIPFTIGIASEFIGTYVLHPIFLGCYFCMIMAWLCFPNIERIGGIKNFWQRIW</sequence>
<feature type="transmembrane region" description="Helical" evidence="5">
    <location>
        <begin position="213"/>
        <end position="233"/>
    </location>
</feature>
<dbReference type="PANTHER" id="PTHR23514">
    <property type="entry name" value="BYPASS OF STOP CODON PROTEIN 6"/>
    <property type="match status" value="1"/>
</dbReference>
<dbReference type="PROSITE" id="PS50850">
    <property type="entry name" value="MFS"/>
    <property type="match status" value="1"/>
</dbReference>
<evidence type="ECO:0000256" key="1">
    <source>
        <dbReference type="ARBA" id="ARBA00004141"/>
    </source>
</evidence>
<dbReference type="SUPFAM" id="SSF103473">
    <property type="entry name" value="MFS general substrate transporter"/>
    <property type="match status" value="1"/>
</dbReference>
<evidence type="ECO:0000256" key="5">
    <source>
        <dbReference type="SAM" id="Phobius"/>
    </source>
</evidence>
<evidence type="ECO:0000256" key="2">
    <source>
        <dbReference type="ARBA" id="ARBA00022692"/>
    </source>
</evidence>
<dbReference type="InterPro" id="IPR051788">
    <property type="entry name" value="MFS_Transporter"/>
</dbReference>
<dbReference type="InterPro" id="IPR020846">
    <property type="entry name" value="MFS_dom"/>
</dbReference>
<evidence type="ECO:0000313" key="8">
    <source>
        <dbReference type="Proteomes" id="UP000769528"/>
    </source>
</evidence>
<feature type="transmembrane region" description="Helical" evidence="5">
    <location>
        <begin position="239"/>
        <end position="261"/>
    </location>
</feature>
<reference evidence="7" key="1">
    <citation type="journal article" date="2021" name="Open Biol.">
        <title>Shared evolutionary footprints suggest mitochondrial oxidative damage underlies multiple complex I losses in fungi.</title>
        <authorList>
            <person name="Schikora-Tamarit M.A."/>
            <person name="Marcet-Houben M."/>
            <person name="Nosek J."/>
            <person name="Gabaldon T."/>
        </authorList>
    </citation>
    <scope>NUCLEOTIDE SEQUENCE</scope>
    <source>
        <strain evidence="7">CBS6341</strain>
    </source>
</reference>